<comment type="caution">
    <text evidence="2">The sequence shown here is derived from an EMBL/GenBank/DDBJ whole genome shotgun (WGS) entry which is preliminary data.</text>
</comment>
<feature type="region of interest" description="Disordered" evidence="1">
    <location>
        <begin position="357"/>
        <end position="382"/>
    </location>
</feature>
<dbReference type="AlphaFoldDB" id="A0A9P5TDU3"/>
<dbReference type="Proteomes" id="UP000759537">
    <property type="component" value="Unassembled WGS sequence"/>
</dbReference>
<dbReference type="OrthoDB" id="3259884at2759"/>
<evidence type="ECO:0008006" key="4">
    <source>
        <dbReference type="Google" id="ProtNLM"/>
    </source>
</evidence>
<reference evidence="2" key="2">
    <citation type="journal article" date="2020" name="Nat. Commun.">
        <title>Large-scale genome sequencing of mycorrhizal fungi provides insights into the early evolution of symbiotic traits.</title>
        <authorList>
            <person name="Miyauchi S."/>
            <person name="Kiss E."/>
            <person name="Kuo A."/>
            <person name="Drula E."/>
            <person name="Kohler A."/>
            <person name="Sanchez-Garcia M."/>
            <person name="Morin E."/>
            <person name="Andreopoulos B."/>
            <person name="Barry K.W."/>
            <person name="Bonito G."/>
            <person name="Buee M."/>
            <person name="Carver A."/>
            <person name="Chen C."/>
            <person name="Cichocki N."/>
            <person name="Clum A."/>
            <person name="Culley D."/>
            <person name="Crous P.W."/>
            <person name="Fauchery L."/>
            <person name="Girlanda M."/>
            <person name="Hayes R.D."/>
            <person name="Keri Z."/>
            <person name="LaButti K."/>
            <person name="Lipzen A."/>
            <person name="Lombard V."/>
            <person name="Magnuson J."/>
            <person name="Maillard F."/>
            <person name="Murat C."/>
            <person name="Nolan M."/>
            <person name="Ohm R.A."/>
            <person name="Pangilinan J."/>
            <person name="Pereira M.F."/>
            <person name="Perotto S."/>
            <person name="Peter M."/>
            <person name="Pfister S."/>
            <person name="Riley R."/>
            <person name="Sitrit Y."/>
            <person name="Stielow J.B."/>
            <person name="Szollosi G."/>
            <person name="Zifcakova L."/>
            <person name="Stursova M."/>
            <person name="Spatafora J.W."/>
            <person name="Tedersoo L."/>
            <person name="Vaario L.M."/>
            <person name="Yamada A."/>
            <person name="Yan M."/>
            <person name="Wang P."/>
            <person name="Xu J."/>
            <person name="Bruns T."/>
            <person name="Baldrian P."/>
            <person name="Vilgalys R."/>
            <person name="Dunand C."/>
            <person name="Henrissat B."/>
            <person name="Grigoriev I.V."/>
            <person name="Hibbett D."/>
            <person name="Nagy L.G."/>
            <person name="Martin F.M."/>
        </authorList>
    </citation>
    <scope>NUCLEOTIDE SEQUENCE</scope>
    <source>
        <strain evidence="2">Prilba</strain>
    </source>
</reference>
<evidence type="ECO:0000256" key="1">
    <source>
        <dbReference type="SAM" id="MobiDB-lite"/>
    </source>
</evidence>
<dbReference type="EMBL" id="WHVB01000001">
    <property type="protein sequence ID" value="KAF8487070.1"/>
    <property type="molecule type" value="Genomic_DNA"/>
</dbReference>
<keyword evidence="3" id="KW-1185">Reference proteome</keyword>
<protein>
    <recommendedName>
        <fullName evidence="4">SAM domain-containing protein</fullName>
    </recommendedName>
</protein>
<proteinExistence type="predicted"/>
<sequence length="443" mass="49245">MSSPSPTPSESLEVVPTSAAHSALINSKLVIVESVAANKKNKKAATKKTVKNKQFTHKFDTSIENYVGFLNRFLKTHHRDKYQATADHTFTFKIQVPPAKVGEACDIEDYEEYRVLIRNMLKTKPRKPVSVIVELTQIQKHCKKKARCNESLENSGSEEDDDNAESSLSKVDLELARCWRLLEVQYQNDHDASYMYIDKALGGTGDLFPLTPFMMKEWARAIPHSTLLAAASISQPSDLAHVASIVQGLVAIVQPAPNVAPSTPENKPVHTASAPITTPVRNTPSKLLCFLLYAEQHLGVDSAMGYEDSFRAHGYGPNILHLIKDTALQHIGLSEGDIICLKQNALHWWNLESETNKCKQSDDDEGGSTHSAPHTPHTPPNVKIRYEKRYHDGGCARLYGPRLTPGTLPLDTDFDWTYFCEAHGKYVPLPDGYIPVLDVPLVL</sequence>
<gene>
    <name evidence="2" type="ORF">DFH94DRAFT_687553</name>
</gene>
<evidence type="ECO:0000313" key="2">
    <source>
        <dbReference type="EMBL" id="KAF8487070.1"/>
    </source>
</evidence>
<reference evidence="2" key="1">
    <citation type="submission" date="2019-10" db="EMBL/GenBank/DDBJ databases">
        <authorList>
            <consortium name="DOE Joint Genome Institute"/>
            <person name="Kuo A."/>
            <person name="Miyauchi S."/>
            <person name="Kiss E."/>
            <person name="Drula E."/>
            <person name="Kohler A."/>
            <person name="Sanchez-Garcia M."/>
            <person name="Andreopoulos B."/>
            <person name="Barry K.W."/>
            <person name="Bonito G."/>
            <person name="Buee M."/>
            <person name="Carver A."/>
            <person name="Chen C."/>
            <person name="Cichocki N."/>
            <person name="Clum A."/>
            <person name="Culley D."/>
            <person name="Crous P.W."/>
            <person name="Fauchery L."/>
            <person name="Girlanda M."/>
            <person name="Hayes R."/>
            <person name="Keri Z."/>
            <person name="LaButti K."/>
            <person name="Lipzen A."/>
            <person name="Lombard V."/>
            <person name="Magnuson J."/>
            <person name="Maillard F."/>
            <person name="Morin E."/>
            <person name="Murat C."/>
            <person name="Nolan M."/>
            <person name="Ohm R."/>
            <person name="Pangilinan J."/>
            <person name="Pereira M."/>
            <person name="Perotto S."/>
            <person name="Peter M."/>
            <person name="Riley R."/>
            <person name="Sitrit Y."/>
            <person name="Stielow B."/>
            <person name="Szollosi G."/>
            <person name="Zifcakova L."/>
            <person name="Stursova M."/>
            <person name="Spatafora J.W."/>
            <person name="Tedersoo L."/>
            <person name="Vaario L.-M."/>
            <person name="Yamada A."/>
            <person name="Yan M."/>
            <person name="Wang P."/>
            <person name="Xu J."/>
            <person name="Bruns T."/>
            <person name="Baldrian P."/>
            <person name="Vilgalys R."/>
            <person name="Henrissat B."/>
            <person name="Grigoriev I.V."/>
            <person name="Hibbett D."/>
            <person name="Nagy L.G."/>
            <person name="Martin F.M."/>
        </authorList>
    </citation>
    <scope>NUCLEOTIDE SEQUENCE</scope>
    <source>
        <strain evidence="2">Prilba</strain>
    </source>
</reference>
<organism evidence="2 3">
    <name type="scientific">Russula ochroleuca</name>
    <dbReference type="NCBI Taxonomy" id="152965"/>
    <lineage>
        <taxon>Eukaryota</taxon>
        <taxon>Fungi</taxon>
        <taxon>Dikarya</taxon>
        <taxon>Basidiomycota</taxon>
        <taxon>Agaricomycotina</taxon>
        <taxon>Agaricomycetes</taxon>
        <taxon>Russulales</taxon>
        <taxon>Russulaceae</taxon>
        <taxon>Russula</taxon>
    </lineage>
</organism>
<accession>A0A9P5TDU3</accession>
<evidence type="ECO:0000313" key="3">
    <source>
        <dbReference type="Proteomes" id="UP000759537"/>
    </source>
</evidence>
<name>A0A9P5TDU3_9AGAM</name>